<evidence type="ECO:0000313" key="1">
    <source>
        <dbReference type="EMBL" id="HJA08075.1"/>
    </source>
</evidence>
<reference evidence="1" key="1">
    <citation type="journal article" date="2021" name="PeerJ">
        <title>Extensive microbial diversity within the chicken gut microbiome revealed by metagenomics and culture.</title>
        <authorList>
            <person name="Gilroy R."/>
            <person name="Ravi A."/>
            <person name="Getino M."/>
            <person name="Pursley I."/>
            <person name="Horton D.L."/>
            <person name="Alikhan N.F."/>
            <person name="Baker D."/>
            <person name="Gharbi K."/>
            <person name="Hall N."/>
            <person name="Watson M."/>
            <person name="Adriaenssens E.M."/>
            <person name="Foster-Nyarko E."/>
            <person name="Jarju S."/>
            <person name="Secka A."/>
            <person name="Antonio M."/>
            <person name="Oren A."/>
            <person name="Chaudhuri R.R."/>
            <person name="La Ragione R."/>
            <person name="Hildebrand F."/>
            <person name="Pallen M.J."/>
        </authorList>
    </citation>
    <scope>NUCLEOTIDE SEQUENCE</scope>
    <source>
        <strain evidence="1">CHK186-16707</strain>
    </source>
</reference>
<protein>
    <submittedName>
        <fullName evidence="1">Uncharacterized protein</fullName>
    </submittedName>
</protein>
<comment type="caution">
    <text evidence="1">The sequence shown here is derived from an EMBL/GenBank/DDBJ whole genome shotgun (WGS) entry which is preliminary data.</text>
</comment>
<dbReference type="Proteomes" id="UP000824225">
    <property type="component" value="Unassembled WGS sequence"/>
</dbReference>
<name>A0A9D2HE22_9BACT</name>
<dbReference type="EMBL" id="DXAN01000004">
    <property type="protein sequence ID" value="HJA08075.1"/>
    <property type="molecule type" value="Genomic_DNA"/>
</dbReference>
<reference evidence="1" key="2">
    <citation type="submission" date="2021-04" db="EMBL/GenBank/DDBJ databases">
        <authorList>
            <person name="Gilroy R."/>
        </authorList>
    </citation>
    <scope>NUCLEOTIDE SEQUENCE</scope>
    <source>
        <strain evidence="1">CHK186-16707</strain>
    </source>
</reference>
<evidence type="ECO:0000313" key="2">
    <source>
        <dbReference type="Proteomes" id="UP000824225"/>
    </source>
</evidence>
<accession>A0A9D2HE22</accession>
<organism evidence="1 2">
    <name type="scientific">Candidatus Mailhella merdigallinarum</name>
    <dbReference type="NCBI Taxonomy" id="2838658"/>
    <lineage>
        <taxon>Bacteria</taxon>
        <taxon>Pseudomonadati</taxon>
        <taxon>Thermodesulfobacteriota</taxon>
        <taxon>Desulfovibrionia</taxon>
        <taxon>Desulfovibrionales</taxon>
        <taxon>Desulfovibrionaceae</taxon>
        <taxon>Mailhella</taxon>
    </lineage>
</organism>
<gene>
    <name evidence="1" type="ORF">H9962_02620</name>
</gene>
<dbReference type="AlphaFoldDB" id="A0A9D2HE22"/>
<sequence>MKINEELERLLGTEAFRQQTRTVGNSGGDGFESLLTRQLAQGGQSGADNPDLLRALGDPLRLANLDVMTLGGLNAAENAADSNGDEALLESLTAGLASGLDGLDNYAAGLDDRSSDGLRRAWNALENLDGALAGLRQDLGRLSQPNAELESMLNELEVLATTEKFKFNRGDYLVG</sequence>
<proteinExistence type="predicted"/>